<evidence type="ECO:0000256" key="6">
    <source>
        <dbReference type="ARBA" id="ARBA00022989"/>
    </source>
</evidence>
<feature type="compositionally biased region" description="Low complexity" evidence="10">
    <location>
        <begin position="26"/>
        <end position="82"/>
    </location>
</feature>
<gene>
    <name evidence="11" type="ORF">COEREDRAFT_79421</name>
</gene>
<dbReference type="STRING" id="763665.A0A2G5BIP8"/>
<dbReference type="AlphaFoldDB" id="A0A2G5BIP8"/>
<name>A0A2G5BIP8_COERN</name>
<feature type="compositionally biased region" description="Polar residues" evidence="10">
    <location>
        <begin position="1"/>
        <end position="14"/>
    </location>
</feature>
<feature type="transmembrane region" description="Helical" evidence="9">
    <location>
        <begin position="189"/>
        <end position="208"/>
    </location>
</feature>
<proteinExistence type="inferred from homology"/>
<keyword evidence="12" id="KW-1185">Reference proteome</keyword>
<dbReference type="GO" id="GO:0000139">
    <property type="term" value="C:Golgi membrane"/>
    <property type="evidence" value="ECO:0007669"/>
    <property type="project" value="UniProtKB-SubCell"/>
</dbReference>
<evidence type="ECO:0000256" key="9">
    <source>
        <dbReference type="RuleBase" id="RU368073"/>
    </source>
</evidence>
<organism evidence="11 12">
    <name type="scientific">Coemansia reversa (strain ATCC 12441 / NRRL 1564)</name>
    <dbReference type="NCBI Taxonomy" id="763665"/>
    <lineage>
        <taxon>Eukaryota</taxon>
        <taxon>Fungi</taxon>
        <taxon>Fungi incertae sedis</taxon>
        <taxon>Zoopagomycota</taxon>
        <taxon>Kickxellomycotina</taxon>
        <taxon>Kickxellomycetes</taxon>
        <taxon>Kickxellales</taxon>
        <taxon>Kickxellaceae</taxon>
        <taxon>Coemansia</taxon>
    </lineage>
</organism>
<reference evidence="11 12" key="1">
    <citation type="journal article" date="2015" name="Genome Biol. Evol.">
        <title>Phylogenomic analyses indicate that early fungi evolved digesting cell walls of algal ancestors of land plants.</title>
        <authorList>
            <person name="Chang Y."/>
            <person name="Wang S."/>
            <person name="Sekimoto S."/>
            <person name="Aerts A.L."/>
            <person name="Choi C."/>
            <person name="Clum A."/>
            <person name="LaButti K.M."/>
            <person name="Lindquist E.A."/>
            <person name="Yee Ngan C."/>
            <person name="Ohm R.A."/>
            <person name="Salamov A.A."/>
            <person name="Grigoriev I.V."/>
            <person name="Spatafora J.W."/>
            <person name="Berbee M.L."/>
        </authorList>
    </citation>
    <scope>NUCLEOTIDE SEQUENCE [LARGE SCALE GENOMIC DNA]</scope>
    <source>
        <strain evidence="11 12">NRRL 1564</strain>
    </source>
</reference>
<dbReference type="Proteomes" id="UP000242474">
    <property type="component" value="Unassembled WGS sequence"/>
</dbReference>
<evidence type="ECO:0000313" key="12">
    <source>
        <dbReference type="Proteomes" id="UP000242474"/>
    </source>
</evidence>
<evidence type="ECO:0000256" key="10">
    <source>
        <dbReference type="SAM" id="MobiDB-lite"/>
    </source>
</evidence>
<dbReference type="GO" id="GO:0030134">
    <property type="term" value="C:COPII-coated ER to Golgi transport vesicle"/>
    <property type="evidence" value="ECO:0007669"/>
    <property type="project" value="TreeGrafter"/>
</dbReference>
<comment type="function">
    <text evidence="9">Has a role in transport between endoplasmic reticulum and Golgi.</text>
</comment>
<feature type="transmembrane region" description="Helical" evidence="9">
    <location>
        <begin position="251"/>
        <end position="271"/>
    </location>
</feature>
<dbReference type="PANTHER" id="PTHR14083:SF0">
    <property type="entry name" value="YIP1D-INTERACTING FACTOR 1, ISOFORM C"/>
    <property type="match status" value="1"/>
</dbReference>
<dbReference type="GO" id="GO:0006888">
    <property type="term" value="P:endoplasmic reticulum to Golgi vesicle-mediated transport"/>
    <property type="evidence" value="ECO:0007669"/>
    <property type="project" value="UniProtKB-UniRule"/>
</dbReference>
<dbReference type="OrthoDB" id="337750at2759"/>
<feature type="transmembrane region" description="Helical" evidence="9">
    <location>
        <begin position="220"/>
        <end position="244"/>
    </location>
</feature>
<accession>A0A2G5BIP8</accession>
<sequence>MAQYNPQMGGQFQNPPMRGAFSPIDAQQQQQFAYNNYAAPQPQQPPQQQQQQQQFQSAQHQSSGSHQYAQHPVQPQPQQQQPGAANYGDPYGMFAQGFQGNQAAQFGMQFAGSAMNAVQENVQQNVGRYVSMRQLKYYFDVSNIYVLSKLRMLIFPWLQRNWHRHAERDQSGQVVGHMSPREDNNSPDLYIPTMGLVTYVITIGLIIGRMGVFHPEDLGFTASSALGIIVFEVLLVKMFCYLLSVGSELQFLDIVAYSGYKFVTTIIVVLLKPWAPWWLTWSAFFYFGFALAFFIIRSMRYALIPEASSVMGGVNTQRKRRVHFLFIIAMMQFLYIWILIQYKTSAT</sequence>
<dbReference type="GO" id="GO:0015031">
    <property type="term" value="P:protein transport"/>
    <property type="evidence" value="ECO:0007669"/>
    <property type="project" value="UniProtKB-KW"/>
</dbReference>
<keyword evidence="8 9" id="KW-0472">Membrane</keyword>
<dbReference type="InterPro" id="IPR005578">
    <property type="entry name" value="Yif1_fam"/>
</dbReference>
<dbReference type="Pfam" id="PF03878">
    <property type="entry name" value="YIF1"/>
    <property type="match status" value="1"/>
</dbReference>
<feature type="region of interest" description="Disordered" evidence="10">
    <location>
        <begin position="1"/>
        <end position="90"/>
    </location>
</feature>
<evidence type="ECO:0000256" key="8">
    <source>
        <dbReference type="ARBA" id="ARBA00023136"/>
    </source>
</evidence>
<keyword evidence="7 9" id="KW-0333">Golgi apparatus</keyword>
<evidence type="ECO:0000256" key="1">
    <source>
        <dbReference type="ARBA" id="ARBA00009727"/>
    </source>
</evidence>
<dbReference type="GO" id="GO:0005793">
    <property type="term" value="C:endoplasmic reticulum-Golgi intermediate compartment"/>
    <property type="evidence" value="ECO:0007669"/>
    <property type="project" value="UniProtKB-UniRule"/>
</dbReference>
<feature type="transmembrane region" description="Helical" evidence="9">
    <location>
        <begin position="277"/>
        <end position="296"/>
    </location>
</feature>
<evidence type="ECO:0000256" key="5">
    <source>
        <dbReference type="ARBA" id="ARBA00022927"/>
    </source>
</evidence>
<comment type="subcellular location">
    <subcellularLocation>
        <location evidence="9">Endoplasmic reticulum membrane</location>
        <topology evidence="9">Multi-pass membrane protein</topology>
    </subcellularLocation>
    <subcellularLocation>
        <location evidence="9">Golgi apparatus membrane</location>
        <topology evidence="9">Multi-pass membrane protein</topology>
    </subcellularLocation>
</comment>
<dbReference type="EMBL" id="KZ303488">
    <property type="protein sequence ID" value="PIA18876.1"/>
    <property type="molecule type" value="Genomic_DNA"/>
</dbReference>
<keyword evidence="2 9" id="KW-0813">Transport</keyword>
<keyword evidence="4 9" id="KW-0256">Endoplasmic reticulum</keyword>
<dbReference type="PANTHER" id="PTHR14083">
    <property type="entry name" value="YIP1 INTERACTING FACTOR HOMOLOG YIF1 PROTEIN"/>
    <property type="match status" value="1"/>
</dbReference>
<keyword evidence="5 9" id="KW-0653">Protein transport</keyword>
<evidence type="ECO:0000313" key="11">
    <source>
        <dbReference type="EMBL" id="PIA18876.1"/>
    </source>
</evidence>
<evidence type="ECO:0000256" key="4">
    <source>
        <dbReference type="ARBA" id="ARBA00022824"/>
    </source>
</evidence>
<keyword evidence="6 9" id="KW-1133">Transmembrane helix</keyword>
<feature type="transmembrane region" description="Helical" evidence="9">
    <location>
        <begin position="322"/>
        <end position="340"/>
    </location>
</feature>
<protein>
    <recommendedName>
        <fullName evidence="9">Protein YIF1</fullName>
    </recommendedName>
</protein>
<keyword evidence="3 9" id="KW-0812">Transmembrane</keyword>
<comment type="similarity">
    <text evidence="1 9">Belongs to the YIF1 family.</text>
</comment>
<evidence type="ECO:0000256" key="2">
    <source>
        <dbReference type="ARBA" id="ARBA00022448"/>
    </source>
</evidence>
<evidence type="ECO:0000256" key="3">
    <source>
        <dbReference type="ARBA" id="ARBA00022692"/>
    </source>
</evidence>
<evidence type="ECO:0000256" key="7">
    <source>
        <dbReference type="ARBA" id="ARBA00023034"/>
    </source>
</evidence>
<dbReference type="GO" id="GO:0005789">
    <property type="term" value="C:endoplasmic reticulum membrane"/>
    <property type="evidence" value="ECO:0007669"/>
    <property type="project" value="UniProtKB-SubCell"/>
</dbReference>